<dbReference type="InterPro" id="IPR051328">
    <property type="entry name" value="T7SS_ABC-Transporter"/>
</dbReference>
<dbReference type="EMBL" id="WLCI01000019">
    <property type="protein sequence ID" value="MTB97042.1"/>
    <property type="molecule type" value="Genomic_DNA"/>
</dbReference>
<keyword evidence="3" id="KW-1133">Transmembrane helix</keyword>
<dbReference type="GO" id="GO:0140359">
    <property type="term" value="F:ABC-type transporter activity"/>
    <property type="evidence" value="ECO:0007669"/>
    <property type="project" value="InterPro"/>
</dbReference>
<evidence type="ECO:0000313" key="6">
    <source>
        <dbReference type="EMBL" id="MTB97042.1"/>
    </source>
</evidence>
<dbReference type="PANTHER" id="PTHR43077">
    <property type="entry name" value="TRANSPORT PERMEASE YVFS-RELATED"/>
    <property type="match status" value="1"/>
</dbReference>
<dbReference type="InterPro" id="IPR017500">
    <property type="entry name" value="Phage_infect_YhgE_N"/>
</dbReference>
<dbReference type="GO" id="GO:0016020">
    <property type="term" value="C:membrane"/>
    <property type="evidence" value="ECO:0007669"/>
    <property type="project" value="UniProtKB-SubCell"/>
</dbReference>
<evidence type="ECO:0000256" key="2">
    <source>
        <dbReference type="ARBA" id="ARBA00022692"/>
    </source>
</evidence>
<gene>
    <name evidence="6" type="ORF">GGQ22_18375</name>
</gene>
<dbReference type="PANTHER" id="PTHR43077:SF10">
    <property type="entry name" value="TRANSPORT PERMEASE PROTEIN"/>
    <property type="match status" value="1"/>
</dbReference>
<sequence>MIAARVAATELRRLTSGTLRSAAVLALIVIPSLYSGLYLFANEDPYGRLGEVPAALVVEDQGARTAASAGEPARTVLYGDDVAKRLVDGDGGFGWVETTKADAEAGVRSGRFDSALVIGPEFSRDLVSPGRFEPRQASLRLITNDANNYMVATIAGQIVGEVRDSVAQEVGTEAATRFLSGFRLVHQDLRRGLKGVRRLSNGTGRLLEGLRTAERGTATLRAGAREAASGAGRLSSGVDRLAAGSSRLSSGAGRLSAGLGTLAGRTRSLPSQTNRLASGAREVAAGNREVASIGRDAASAARGLANRVDRAGRVLRRQLQALVADGVLTPGVAADLAAVLDLAGQPVRDAAAAVTGASRKLDRLSRGSGKVAAGATALARATPALVRGIGTARSGAARLASGAATARSGVATLASGARSLSAGNQRLANGSERLARGSVRLRRGGAKVDRGVDELTTQLRKGLKKIPDPDRRTAEATARTIGDPVRVADDQLASAGSYGAGLAPFFMSLAAWIGAYVLFLLVRPLSSRSLAAAAPAWQTVLGGWLPAAVIGLAQMAVMFLIVNVALDISAADALGTVGLLALASAAFVALLQAFNVWLGAVGQFLGLVLMLVQLVTAGGTFPWQTVPEPLQALHRILPMSYAVEGLRQTLYGGDAAVLARDLAVLLGAFVVGILATVYAAYRQRVWTPARLHPELVL</sequence>
<keyword evidence="7" id="KW-1185">Reference proteome</keyword>
<name>A0A6I3JG49_9ACTN</name>
<dbReference type="Pfam" id="PF12698">
    <property type="entry name" value="ABC2_membrane_3"/>
    <property type="match status" value="1"/>
</dbReference>
<dbReference type="InterPro" id="IPR023908">
    <property type="entry name" value="xxxLxxG_rpt"/>
</dbReference>
<dbReference type="InterPro" id="IPR011049">
    <property type="entry name" value="Serralysin-like_metalloprot_C"/>
</dbReference>
<evidence type="ECO:0000313" key="7">
    <source>
        <dbReference type="Proteomes" id="UP000433406"/>
    </source>
</evidence>
<dbReference type="RefSeq" id="WP_154616797.1">
    <property type="nucleotide sequence ID" value="NZ_CP053660.1"/>
</dbReference>
<accession>A0A6I3JG49</accession>
<dbReference type="NCBIfam" id="TIGR03062">
    <property type="entry name" value="pip_yhgE_Cterm"/>
    <property type="match status" value="1"/>
</dbReference>
<evidence type="ECO:0000259" key="5">
    <source>
        <dbReference type="Pfam" id="PF12698"/>
    </source>
</evidence>
<dbReference type="SUPFAM" id="SSF101967">
    <property type="entry name" value="Adhesin YadA, collagen-binding domain"/>
    <property type="match status" value="1"/>
</dbReference>
<comment type="subcellular location">
    <subcellularLocation>
        <location evidence="1">Membrane</location>
        <topology evidence="1">Multi-pass membrane protein</topology>
    </subcellularLocation>
</comment>
<evidence type="ECO:0000256" key="4">
    <source>
        <dbReference type="ARBA" id="ARBA00023136"/>
    </source>
</evidence>
<keyword evidence="2" id="KW-0812">Transmembrane</keyword>
<comment type="caution">
    <text evidence="6">The sequence shown here is derived from an EMBL/GenBank/DDBJ whole genome shotgun (WGS) entry which is preliminary data.</text>
</comment>
<dbReference type="InterPro" id="IPR013525">
    <property type="entry name" value="ABC2_TM"/>
</dbReference>
<evidence type="ECO:0000256" key="3">
    <source>
        <dbReference type="ARBA" id="ARBA00022989"/>
    </source>
</evidence>
<organism evidence="6 7">
    <name type="scientific">Nocardioides marmotae</name>
    <dbReference type="NCBI Taxonomy" id="2663857"/>
    <lineage>
        <taxon>Bacteria</taxon>
        <taxon>Bacillati</taxon>
        <taxon>Actinomycetota</taxon>
        <taxon>Actinomycetes</taxon>
        <taxon>Propionibacteriales</taxon>
        <taxon>Nocardioidaceae</taxon>
        <taxon>Nocardioides</taxon>
    </lineage>
</organism>
<evidence type="ECO:0000256" key="1">
    <source>
        <dbReference type="ARBA" id="ARBA00004141"/>
    </source>
</evidence>
<dbReference type="NCBIfam" id="TIGR03057">
    <property type="entry name" value="xxxLxxG_by_4"/>
    <property type="match status" value="2"/>
</dbReference>
<dbReference type="AlphaFoldDB" id="A0A6I3JG49"/>
<feature type="domain" description="ABC-2 type transporter transmembrane" evidence="5">
    <location>
        <begin position="495"/>
        <end position="677"/>
    </location>
</feature>
<protein>
    <submittedName>
        <fullName evidence="6">YhgE/Pip domain-containing protein</fullName>
    </submittedName>
</protein>
<keyword evidence="4" id="KW-0472">Membrane</keyword>
<dbReference type="NCBIfam" id="TIGR03061">
    <property type="entry name" value="pip_yhgE_Nterm"/>
    <property type="match status" value="1"/>
</dbReference>
<reference evidence="6 7" key="1">
    <citation type="submission" date="2019-10" db="EMBL/GenBank/DDBJ databases">
        <title>Nocardioides novel species isolated from the excrement of Marmot.</title>
        <authorList>
            <person name="Zhang G."/>
        </authorList>
    </citation>
    <scope>NUCLEOTIDE SEQUENCE [LARGE SCALE GENOMIC DNA]</scope>
    <source>
        <strain evidence="7">zg-579</strain>
    </source>
</reference>
<dbReference type="InterPro" id="IPR017501">
    <property type="entry name" value="Phage_infect_YhgE_C"/>
</dbReference>
<proteinExistence type="predicted"/>
<dbReference type="Proteomes" id="UP000433406">
    <property type="component" value="Unassembled WGS sequence"/>
</dbReference>